<evidence type="ECO:0000256" key="4">
    <source>
        <dbReference type="ARBA" id="ARBA00023163"/>
    </source>
</evidence>
<comment type="similarity">
    <text evidence="1">Belongs to the LysR transcriptional regulatory family.</text>
</comment>
<dbReference type="PANTHER" id="PTHR30126">
    <property type="entry name" value="HTH-TYPE TRANSCRIPTIONAL REGULATOR"/>
    <property type="match status" value="1"/>
</dbReference>
<dbReference type="PRINTS" id="PR00039">
    <property type="entry name" value="HTHLYSR"/>
</dbReference>
<dbReference type="PANTHER" id="PTHR30126:SF81">
    <property type="entry name" value="HTH-TYPE TRANSCRIPTIONAL REGULATOR ILVY"/>
    <property type="match status" value="1"/>
</dbReference>
<dbReference type="RefSeq" id="WP_279248042.1">
    <property type="nucleotide sequence ID" value="NZ_SHNO01000001.1"/>
</dbReference>
<name>A0ABT3T1Z9_9GAMM</name>
<feature type="domain" description="HTH lysR-type" evidence="5">
    <location>
        <begin position="1"/>
        <end position="58"/>
    </location>
</feature>
<dbReference type="Pfam" id="PF03466">
    <property type="entry name" value="LysR_substrate"/>
    <property type="match status" value="1"/>
</dbReference>
<keyword evidence="3" id="KW-0238">DNA-binding</keyword>
<dbReference type="SUPFAM" id="SSF53850">
    <property type="entry name" value="Periplasmic binding protein-like II"/>
    <property type="match status" value="1"/>
</dbReference>
<dbReference type="PROSITE" id="PS50931">
    <property type="entry name" value="HTH_LYSR"/>
    <property type="match status" value="1"/>
</dbReference>
<reference evidence="6" key="1">
    <citation type="submission" date="2019-02" db="EMBL/GenBank/DDBJ databases">
        <authorList>
            <person name="Li S.-H."/>
        </authorList>
    </citation>
    <scope>NUCLEOTIDE SEQUENCE</scope>
    <source>
        <strain evidence="6">IMCC11814</strain>
    </source>
</reference>
<dbReference type="CDD" id="cd05466">
    <property type="entry name" value="PBP2_LTTR_substrate"/>
    <property type="match status" value="1"/>
</dbReference>
<dbReference type="EMBL" id="SHNO01000001">
    <property type="protein sequence ID" value="MCX2976287.1"/>
    <property type="molecule type" value="Genomic_DNA"/>
</dbReference>
<evidence type="ECO:0000313" key="6">
    <source>
        <dbReference type="EMBL" id="MCX2976287.1"/>
    </source>
</evidence>
<keyword evidence="7" id="KW-1185">Reference proteome</keyword>
<sequence>MDTQNLRAFLLVAETGSFSAAAEALHLTQPAISKRVAQLEMQLDASLFDRIGRTISTTEAGEALLPHARAVHLEIQAAEQSVRDLSGEVAGKLKLATSHHVGLHRLPPVLDFFSKTYPAVQLDIAFMDSEQAYELTLRGEAELAIVTLAPRPVHQVITHPIWPDPLDFMVQGEHPLARCKSLGLAELSEHPAILPGLGTYTGQIVKQLFDQRSLPIQVTMTTNYLETLRMMASVGLGWTVLPRSMCDTSLVRLPLNDARIERTLGALHHESRSLSRAAGAFLNALNDVGQVTSHSPSAI</sequence>
<gene>
    <name evidence="6" type="ORF">EYC82_02810</name>
</gene>
<evidence type="ECO:0000313" key="7">
    <source>
        <dbReference type="Proteomes" id="UP001143304"/>
    </source>
</evidence>
<evidence type="ECO:0000256" key="1">
    <source>
        <dbReference type="ARBA" id="ARBA00009437"/>
    </source>
</evidence>
<evidence type="ECO:0000256" key="2">
    <source>
        <dbReference type="ARBA" id="ARBA00023015"/>
    </source>
</evidence>
<dbReference type="Pfam" id="PF00126">
    <property type="entry name" value="HTH_1"/>
    <property type="match status" value="1"/>
</dbReference>
<organism evidence="6 7">
    <name type="scientific">Candidatus Marimicrobium litorale</name>
    <dbReference type="NCBI Taxonomy" id="2518991"/>
    <lineage>
        <taxon>Bacteria</taxon>
        <taxon>Pseudomonadati</taxon>
        <taxon>Pseudomonadota</taxon>
        <taxon>Gammaproteobacteria</taxon>
        <taxon>Cellvibrionales</taxon>
        <taxon>Halieaceae</taxon>
        <taxon>Marimicrobium</taxon>
    </lineage>
</organism>
<dbReference type="Gene3D" id="3.40.190.290">
    <property type="match status" value="1"/>
</dbReference>
<dbReference type="SUPFAM" id="SSF46785">
    <property type="entry name" value="Winged helix' DNA-binding domain"/>
    <property type="match status" value="1"/>
</dbReference>
<dbReference type="InterPro" id="IPR036388">
    <property type="entry name" value="WH-like_DNA-bd_sf"/>
</dbReference>
<proteinExistence type="inferred from homology"/>
<accession>A0ABT3T1Z9</accession>
<dbReference type="InterPro" id="IPR005119">
    <property type="entry name" value="LysR_subst-bd"/>
</dbReference>
<evidence type="ECO:0000259" key="5">
    <source>
        <dbReference type="PROSITE" id="PS50931"/>
    </source>
</evidence>
<dbReference type="Proteomes" id="UP001143304">
    <property type="component" value="Unassembled WGS sequence"/>
</dbReference>
<dbReference type="InterPro" id="IPR000847">
    <property type="entry name" value="LysR_HTH_N"/>
</dbReference>
<dbReference type="Gene3D" id="1.10.10.10">
    <property type="entry name" value="Winged helix-like DNA-binding domain superfamily/Winged helix DNA-binding domain"/>
    <property type="match status" value="1"/>
</dbReference>
<protein>
    <submittedName>
        <fullName evidence="6">LysR family transcriptional regulator</fullName>
    </submittedName>
</protein>
<keyword evidence="4" id="KW-0804">Transcription</keyword>
<dbReference type="InterPro" id="IPR036390">
    <property type="entry name" value="WH_DNA-bd_sf"/>
</dbReference>
<evidence type="ECO:0000256" key="3">
    <source>
        <dbReference type="ARBA" id="ARBA00023125"/>
    </source>
</evidence>
<keyword evidence="2" id="KW-0805">Transcription regulation</keyword>
<comment type="caution">
    <text evidence="6">The sequence shown here is derived from an EMBL/GenBank/DDBJ whole genome shotgun (WGS) entry which is preliminary data.</text>
</comment>